<dbReference type="GO" id="GO:0008168">
    <property type="term" value="F:methyltransferase activity"/>
    <property type="evidence" value="ECO:0007669"/>
    <property type="project" value="UniProtKB-KW"/>
</dbReference>
<proteinExistence type="predicted"/>
<evidence type="ECO:0000256" key="3">
    <source>
        <dbReference type="ARBA" id="ARBA00022691"/>
    </source>
</evidence>
<dbReference type="InterPro" id="IPR041698">
    <property type="entry name" value="Methyltransf_25"/>
</dbReference>
<dbReference type="Proteomes" id="UP000192491">
    <property type="component" value="Unassembled WGS sequence"/>
</dbReference>
<dbReference type="SUPFAM" id="SSF53335">
    <property type="entry name" value="S-adenosyl-L-methionine-dependent methyltransferases"/>
    <property type="match status" value="1"/>
</dbReference>
<comment type="caution">
    <text evidence="6">The sequence shown here is derived from an EMBL/GenBank/DDBJ whole genome shotgun (WGS) entry which is preliminary data.</text>
</comment>
<accession>A0A1Y1QZP2</accession>
<gene>
    <name evidence="6" type="ORF">BWK73_01145</name>
</gene>
<evidence type="ECO:0000256" key="1">
    <source>
        <dbReference type="ARBA" id="ARBA00022603"/>
    </source>
</evidence>
<feature type="region of interest" description="Disordered" evidence="4">
    <location>
        <begin position="1"/>
        <end position="21"/>
    </location>
</feature>
<evidence type="ECO:0000256" key="2">
    <source>
        <dbReference type="ARBA" id="ARBA00022679"/>
    </source>
</evidence>
<dbReference type="PANTHER" id="PTHR43464">
    <property type="entry name" value="METHYLTRANSFERASE"/>
    <property type="match status" value="1"/>
</dbReference>
<protein>
    <recommendedName>
        <fullName evidence="5">Methyltransferase domain-containing protein</fullName>
    </recommendedName>
</protein>
<dbReference type="PANTHER" id="PTHR43464:SF19">
    <property type="entry name" value="UBIQUINONE BIOSYNTHESIS O-METHYLTRANSFERASE, MITOCHONDRIAL"/>
    <property type="match status" value="1"/>
</dbReference>
<name>A0A1Y1QZP2_9GAMM</name>
<sequence>MHKTDLSPTSNPSGAAPQVLDEQADERFRQKVRELLGGNPDSVWHSGYVDHVWDKCRQPLEQYLQQSRARRVLEFGCNIGATSVVLARLGMKVDAVDIAPRYIEVAKENASRFGLANQINFTCHADSTALPWPDATFQFITCNSVLEYVPFSILPAVLAELGRVLAPGGILFVAGTSNRLSPVEIHSGRWFINYLPRSFGPAAKDVERGLFPWDVLRRFPGYTQLDVEDQSSTYFSWKAEAGMQPSRRAFLKAIDVVSRPLGLPVGLLVPSFSSALRKPV</sequence>
<dbReference type="CDD" id="cd02440">
    <property type="entry name" value="AdoMet_MTases"/>
    <property type="match status" value="1"/>
</dbReference>
<dbReference type="GO" id="GO:0032259">
    <property type="term" value="P:methylation"/>
    <property type="evidence" value="ECO:0007669"/>
    <property type="project" value="UniProtKB-KW"/>
</dbReference>
<keyword evidence="2" id="KW-0808">Transferase</keyword>
<dbReference type="Pfam" id="PF13649">
    <property type="entry name" value="Methyltransf_25"/>
    <property type="match status" value="1"/>
</dbReference>
<keyword evidence="3" id="KW-0949">S-adenosyl-L-methionine</keyword>
<evidence type="ECO:0000313" key="7">
    <source>
        <dbReference type="Proteomes" id="UP000192491"/>
    </source>
</evidence>
<feature type="domain" description="Methyltransferase" evidence="5">
    <location>
        <begin position="72"/>
        <end position="169"/>
    </location>
</feature>
<organism evidence="6 7">
    <name type="scientific">Thiothrix lacustris</name>
    <dbReference type="NCBI Taxonomy" id="525917"/>
    <lineage>
        <taxon>Bacteria</taxon>
        <taxon>Pseudomonadati</taxon>
        <taxon>Pseudomonadota</taxon>
        <taxon>Gammaproteobacteria</taxon>
        <taxon>Thiotrichales</taxon>
        <taxon>Thiotrichaceae</taxon>
        <taxon>Thiothrix</taxon>
    </lineage>
</organism>
<evidence type="ECO:0000256" key="4">
    <source>
        <dbReference type="SAM" id="MobiDB-lite"/>
    </source>
</evidence>
<evidence type="ECO:0000259" key="5">
    <source>
        <dbReference type="Pfam" id="PF13649"/>
    </source>
</evidence>
<feature type="compositionally biased region" description="Polar residues" evidence="4">
    <location>
        <begin position="1"/>
        <end position="13"/>
    </location>
</feature>
<dbReference type="AlphaFoldDB" id="A0A1Y1QZP2"/>
<dbReference type="InterPro" id="IPR029063">
    <property type="entry name" value="SAM-dependent_MTases_sf"/>
</dbReference>
<dbReference type="EMBL" id="MTEJ01000001">
    <property type="protein sequence ID" value="OQX17320.1"/>
    <property type="molecule type" value="Genomic_DNA"/>
</dbReference>
<keyword evidence="1" id="KW-0489">Methyltransferase</keyword>
<evidence type="ECO:0000313" key="6">
    <source>
        <dbReference type="EMBL" id="OQX17320.1"/>
    </source>
</evidence>
<reference evidence="6 7" key="1">
    <citation type="submission" date="2017-01" db="EMBL/GenBank/DDBJ databases">
        <title>Novel large sulfur bacteria in the metagenomes of groundwater-fed chemosynthetic microbial mats in the Lake Huron basin.</title>
        <authorList>
            <person name="Sharrar A.M."/>
            <person name="Flood B.E."/>
            <person name="Bailey J.V."/>
            <person name="Jones D.S."/>
            <person name="Biddanda B."/>
            <person name="Ruberg S.A."/>
            <person name="Marcus D.N."/>
            <person name="Dick G.J."/>
        </authorList>
    </citation>
    <scope>NUCLEOTIDE SEQUENCE [LARGE SCALE GENOMIC DNA]</scope>
    <source>
        <strain evidence="6">A8</strain>
    </source>
</reference>
<dbReference type="Gene3D" id="3.40.50.150">
    <property type="entry name" value="Vaccinia Virus protein VP39"/>
    <property type="match status" value="1"/>
</dbReference>